<dbReference type="AlphaFoldDB" id="A1WTC1"/>
<dbReference type="KEGG" id="hha:Hhal_0139"/>
<dbReference type="STRING" id="349124.Hhal_0139"/>
<evidence type="ECO:0000313" key="1">
    <source>
        <dbReference type="EMBL" id="ABM60933.1"/>
    </source>
</evidence>
<proteinExistence type="predicted"/>
<reference evidence="1 2" key="2">
    <citation type="journal article" date="2013" name="Stand. Genomic Sci.">
        <title>Complete genome sequence of Halorhodospira halophila SL1.</title>
        <authorList>
            <person name="Challacombe J.F."/>
            <person name="Majid S."/>
            <person name="Deole R."/>
            <person name="Brettin T.S."/>
            <person name="Bruce D."/>
            <person name="Delano S.F."/>
            <person name="Detter J.C."/>
            <person name="Gleasner C.D."/>
            <person name="Han C.S."/>
            <person name="Misra M."/>
            <person name="Reitenga K.G."/>
            <person name="Mikhailova N."/>
            <person name="Woyke T."/>
            <person name="Pitluck S."/>
            <person name="Nolan M."/>
            <person name="Land M.L."/>
            <person name="Saunders E."/>
            <person name="Tapia R."/>
            <person name="Lapidus A."/>
            <person name="Ivanova N."/>
            <person name="Hoff W.D."/>
        </authorList>
    </citation>
    <scope>NUCLEOTIDE SEQUENCE [LARGE SCALE GENOMIC DNA]</scope>
    <source>
        <strain evidence="2">DSM 244 / SL1</strain>
    </source>
</reference>
<keyword evidence="2" id="KW-1185">Reference proteome</keyword>
<name>A1WTC1_HALHL</name>
<accession>A1WTC1</accession>
<dbReference type="HOGENOM" id="CLU_1584184_0_0_6"/>
<dbReference type="EMBL" id="CP000544">
    <property type="protein sequence ID" value="ABM60933.1"/>
    <property type="molecule type" value="Genomic_DNA"/>
</dbReference>
<dbReference type="Proteomes" id="UP000000647">
    <property type="component" value="Chromosome"/>
</dbReference>
<evidence type="ECO:0000313" key="2">
    <source>
        <dbReference type="Proteomes" id="UP000000647"/>
    </source>
</evidence>
<gene>
    <name evidence="1" type="ordered locus">Hhal_0139</name>
</gene>
<reference evidence="2" key="1">
    <citation type="submission" date="2006-12" db="EMBL/GenBank/DDBJ databases">
        <title>Complete sequence of Halorhodospira halophila SL1.</title>
        <authorList>
            <consortium name="US DOE Joint Genome Institute"/>
            <person name="Copeland A."/>
            <person name="Lucas S."/>
            <person name="Lapidus A."/>
            <person name="Barry K."/>
            <person name="Detter J.C."/>
            <person name="Glavina del Rio T."/>
            <person name="Hammon N."/>
            <person name="Israni S."/>
            <person name="Dalin E."/>
            <person name="Tice H."/>
            <person name="Pitluck S."/>
            <person name="Saunders E."/>
            <person name="Brettin T."/>
            <person name="Bruce D."/>
            <person name="Han C."/>
            <person name="Tapia R."/>
            <person name="Schmutz J."/>
            <person name="Larimer F."/>
            <person name="Land M."/>
            <person name="Hauser L."/>
            <person name="Kyrpides N."/>
            <person name="Mikhailova N."/>
            <person name="Hoff W."/>
            <person name="Richardson P."/>
        </authorList>
    </citation>
    <scope>NUCLEOTIDE SEQUENCE [LARGE SCALE GENOMIC DNA]</scope>
    <source>
        <strain evidence="2">DSM 244 / SL1</strain>
    </source>
</reference>
<dbReference type="OrthoDB" id="9861594at2"/>
<sequence length="168" mass="18844">MSHPVDTFRSHFRFALVASGRARDTIHVVYTAPPAEQEVTAASAALDRTPRDALLQDVRVEPAFLKRFGEGGDQLGDLKSLRRIYGRSFPLPYAAAMAGALGRAHNRGCAQLRGYLSRDEERILPRLFPLQHVRHREYRARTSALLRAAGDRMPVFYELIGLACEQLD</sequence>
<organism evidence="1 2">
    <name type="scientific">Halorhodospira halophila (strain DSM 244 / SL1)</name>
    <name type="common">Ectothiorhodospira halophila (strain DSM 244 / SL1)</name>
    <dbReference type="NCBI Taxonomy" id="349124"/>
    <lineage>
        <taxon>Bacteria</taxon>
        <taxon>Pseudomonadati</taxon>
        <taxon>Pseudomonadota</taxon>
        <taxon>Gammaproteobacteria</taxon>
        <taxon>Chromatiales</taxon>
        <taxon>Ectothiorhodospiraceae</taxon>
        <taxon>Halorhodospira</taxon>
    </lineage>
</organism>
<dbReference type="RefSeq" id="WP_011812956.1">
    <property type="nucleotide sequence ID" value="NC_008789.1"/>
</dbReference>
<protein>
    <submittedName>
        <fullName evidence="1">Uncharacterized protein</fullName>
    </submittedName>
</protein>